<dbReference type="EMBL" id="JAAORB010000074">
    <property type="protein sequence ID" value="NHQ76083.1"/>
    <property type="molecule type" value="Genomic_DNA"/>
</dbReference>
<dbReference type="RefSeq" id="WP_167200621.1">
    <property type="nucleotide sequence ID" value="NZ_JAAORB010000074.1"/>
</dbReference>
<comment type="caution">
    <text evidence="1">The sequence shown here is derived from an EMBL/GenBank/DDBJ whole genome shotgun (WGS) entry which is preliminary data.</text>
</comment>
<accession>A0A967EG44</accession>
<proteinExistence type="predicted"/>
<evidence type="ECO:0000313" key="2">
    <source>
        <dbReference type="Proteomes" id="UP000639775"/>
    </source>
</evidence>
<sequence>MSTEDDGVIGAIFHGARAVLLGVVFTFSLLPPAQAQSVDEAILRLSLMLSREIGCAVSDPIFNVAAVPAKDASQTLDAQILTRIEGVILDAVRRESLDCVRITEVARAFDTLAFVQNLGRWDELGMEQRAKVASELSNADATITIVLSRAGEAYTASVSLVELDTGRTLASTRAEIPEELTASRCGASAAAEASGLATLAASLVARVPNADVLYVDQATYQDSFDPLGYGSYIADQFIAALSQDEGNVITGASLTVRRLTDLGEASLGPNDHTIMLRYWPCNDLSAVRLNVIATSGQGDVITIGQDLSLAALPADLVIVPPFATEVPGTKTPTAEGAGKPEPDLGFIFIEPRLISVGRLLTISVEPPADCNPFFFDISSSGRLTPIPTNIFEITEIRPGLLRYDNNSSSKYGIIVQAEDEPGLHRLGFVCQPSGLRQDDIRDVLRQLRQEHGESTGGVISIEGWDIVYNTMTYEILR</sequence>
<keyword evidence="2" id="KW-1185">Reference proteome</keyword>
<protein>
    <recommendedName>
        <fullName evidence="3">Curli production assembly/transport component CsgG</fullName>
    </recommendedName>
</protein>
<evidence type="ECO:0000313" key="1">
    <source>
        <dbReference type="EMBL" id="NHQ76083.1"/>
    </source>
</evidence>
<organism evidence="1 2">
    <name type="scientific">Roseovarius gahaiensis</name>
    <dbReference type="NCBI Taxonomy" id="2716691"/>
    <lineage>
        <taxon>Bacteria</taxon>
        <taxon>Pseudomonadati</taxon>
        <taxon>Pseudomonadota</taxon>
        <taxon>Alphaproteobacteria</taxon>
        <taxon>Rhodobacterales</taxon>
        <taxon>Roseobacteraceae</taxon>
        <taxon>Roseovarius</taxon>
    </lineage>
</organism>
<dbReference type="Proteomes" id="UP000639775">
    <property type="component" value="Unassembled WGS sequence"/>
</dbReference>
<name>A0A967EG44_9RHOB</name>
<reference evidence="1" key="1">
    <citation type="submission" date="2020-03" db="EMBL/GenBank/DDBJ databases">
        <title>Roseovarius gahaiensis sp. nov., isolated from Gahai Saline Lake, China.</title>
        <authorList>
            <person name="Sun X."/>
        </authorList>
    </citation>
    <scope>NUCLEOTIDE SEQUENCE</scope>
    <source>
        <strain evidence="1">GH877</strain>
    </source>
</reference>
<evidence type="ECO:0008006" key="3">
    <source>
        <dbReference type="Google" id="ProtNLM"/>
    </source>
</evidence>
<gene>
    <name evidence="1" type="ORF">HAT86_16725</name>
</gene>
<dbReference type="AlphaFoldDB" id="A0A967EG44"/>